<feature type="transmembrane region" description="Helical" evidence="1">
    <location>
        <begin position="972"/>
        <end position="999"/>
    </location>
</feature>
<dbReference type="GO" id="GO:0042910">
    <property type="term" value="F:xenobiotic transmembrane transporter activity"/>
    <property type="evidence" value="ECO:0007669"/>
    <property type="project" value="TreeGrafter"/>
</dbReference>
<organism evidence="2 3">
    <name type="scientific">Uabimicrobium amorphum</name>
    <dbReference type="NCBI Taxonomy" id="2596890"/>
    <lineage>
        <taxon>Bacteria</taxon>
        <taxon>Pseudomonadati</taxon>
        <taxon>Planctomycetota</taxon>
        <taxon>Candidatus Uabimicrobiia</taxon>
        <taxon>Candidatus Uabimicrobiales</taxon>
        <taxon>Candidatus Uabimicrobiaceae</taxon>
        <taxon>Candidatus Uabimicrobium</taxon>
    </lineage>
</organism>
<dbReference type="InterPro" id="IPR027463">
    <property type="entry name" value="AcrB_DN_DC_subdom"/>
</dbReference>
<dbReference type="SUPFAM" id="SSF82714">
    <property type="entry name" value="Multidrug efflux transporter AcrB TolC docking domain, DN and DC subdomains"/>
    <property type="match status" value="2"/>
</dbReference>
<evidence type="ECO:0000313" key="3">
    <source>
        <dbReference type="Proteomes" id="UP000326354"/>
    </source>
</evidence>
<reference evidence="2 3" key="1">
    <citation type="submission" date="2019-08" db="EMBL/GenBank/DDBJ databases">
        <title>Complete genome sequence of Candidatus Uab amorphum.</title>
        <authorList>
            <person name="Shiratori T."/>
            <person name="Suzuki S."/>
            <person name="Kakizawa Y."/>
            <person name="Ishida K."/>
        </authorList>
    </citation>
    <scope>NUCLEOTIDE SEQUENCE [LARGE SCALE GENOMIC DNA]</scope>
    <source>
        <strain evidence="2 3">SRT547</strain>
    </source>
</reference>
<dbReference type="GO" id="GO:0005886">
    <property type="term" value="C:plasma membrane"/>
    <property type="evidence" value="ECO:0007669"/>
    <property type="project" value="TreeGrafter"/>
</dbReference>
<feature type="transmembrane region" description="Helical" evidence="1">
    <location>
        <begin position="946"/>
        <end position="966"/>
    </location>
</feature>
<dbReference type="PANTHER" id="PTHR32063">
    <property type="match status" value="1"/>
</dbReference>
<feature type="transmembrane region" description="Helical" evidence="1">
    <location>
        <begin position="332"/>
        <end position="351"/>
    </location>
</feature>
<keyword evidence="3" id="KW-1185">Reference proteome</keyword>
<keyword evidence="1" id="KW-0472">Membrane</keyword>
<dbReference type="InterPro" id="IPR001036">
    <property type="entry name" value="Acrflvin-R"/>
</dbReference>
<proteinExistence type="predicted"/>
<dbReference type="Gene3D" id="3.30.2090.10">
    <property type="entry name" value="Multidrug efflux transporter AcrB TolC docking domain, DN and DC subdomains"/>
    <property type="match status" value="2"/>
</dbReference>
<dbReference type="AlphaFoldDB" id="A0A5S9F2J6"/>
<dbReference type="PRINTS" id="PR00702">
    <property type="entry name" value="ACRIFLAVINRP"/>
</dbReference>
<feature type="transmembrane region" description="Helical" evidence="1">
    <location>
        <begin position="465"/>
        <end position="487"/>
    </location>
</feature>
<dbReference type="Gene3D" id="1.20.1640.10">
    <property type="entry name" value="Multidrug efflux transporter AcrB transmembrane domain"/>
    <property type="match status" value="2"/>
</dbReference>
<evidence type="ECO:0000313" key="2">
    <source>
        <dbReference type="EMBL" id="BBM82444.1"/>
    </source>
</evidence>
<name>A0A5S9F2J6_UABAM</name>
<dbReference type="EMBL" id="AP019860">
    <property type="protein sequence ID" value="BBM82444.1"/>
    <property type="molecule type" value="Genomic_DNA"/>
</dbReference>
<dbReference type="RefSeq" id="WP_151966689.1">
    <property type="nucleotide sequence ID" value="NZ_AP019860.1"/>
</dbReference>
<dbReference type="Gene3D" id="3.30.70.1430">
    <property type="entry name" value="Multidrug efflux transporter AcrB pore domain"/>
    <property type="match status" value="2"/>
</dbReference>
<dbReference type="Proteomes" id="UP000326354">
    <property type="component" value="Chromosome"/>
</dbReference>
<dbReference type="Pfam" id="PF00873">
    <property type="entry name" value="ACR_tran"/>
    <property type="match status" value="1"/>
</dbReference>
<feature type="transmembrane region" description="Helical" evidence="1">
    <location>
        <begin position="847"/>
        <end position="866"/>
    </location>
</feature>
<keyword evidence="1" id="KW-0812">Transmembrane</keyword>
<dbReference type="Gene3D" id="3.30.70.1320">
    <property type="entry name" value="Multidrug efflux transporter AcrB pore domain like"/>
    <property type="match status" value="1"/>
</dbReference>
<feature type="transmembrane region" description="Helical" evidence="1">
    <location>
        <begin position="428"/>
        <end position="453"/>
    </location>
</feature>
<dbReference type="OrthoDB" id="9757876at2"/>
<gene>
    <name evidence="2" type="ORF">UABAM_00787</name>
</gene>
<dbReference type="PANTHER" id="PTHR32063:SF18">
    <property type="entry name" value="CATION EFFLUX SYSTEM PROTEIN"/>
    <property type="match status" value="1"/>
</dbReference>
<dbReference type="KEGG" id="uam:UABAM_00787"/>
<evidence type="ECO:0000256" key="1">
    <source>
        <dbReference type="SAM" id="Phobius"/>
    </source>
</evidence>
<dbReference type="SUPFAM" id="SSF82693">
    <property type="entry name" value="Multidrug efflux transporter AcrB pore domain, PN1, PN2, PC1 and PC2 subdomains"/>
    <property type="match status" value="2"/>
</dbReference>
<feature type="transmembrane region" description="Helical" evidence="1">
    <location>
        <begin position="905"/>
        <end position="926"/>
    </location>
</feature>
<dbReference type="Gene3D" id="3.30.70.1440">
    <property type="entry name" value="Multidrug efflux transporter AcrB pore domain"/>
    <property type="match status" value="1"/>
</dbReference>
<sequence>MNLLTLFYRNRYLLACAIVIAMVSGTTAFLEIPRLEDPRLDNRNAIILTSFPGASAARVESLVTEKIEAQLLEIKEIKTMKSTSRAGISSISVELQDSITNTNNQDIFSKIRDELKDAKQFLPKEVGEPVLDDTRTTSFTVVYALSSSNTNLSITSRLATELANRFRNVSGTEIVRVYGSIEEEYRVELNVEEVTALGITPQEIQNALTNADVKTPAGVMYGSKNSIAMEVRGAFDTIATIENTPIRNGMLFLRDIAVVKKIAKDPPQEIGIVQNNRAILIAARIQENEQMHKWMETIHHRAKLFRRYLDDETTLRCVFDQGKYTYKRLLNLYENLIMGCVLVMMIIFLVMGWRSAVIVSFALPFSVALALFIIMLSGEQLHQMSIFGMIIAVGLLIDNAIVVTDEVVMHIHNGCGRLQAIEKTIRHLFVPLLSSTFTTVLGFMPVFLLAGNIGDFISSIAKSVVASLCVSFLASMTIIPALAAIFARKSTHRWWQRGLRSKTLLGWYSATLKFFVKYRKMTVFYIAGVALFGFIAAAQLQEQFFPGADRNQFEIQVWLPEQSSIYETQRTVREMNEQLQKFTQIDSFMWMIGNSFPSVYYNMLMTKDNSPFYANAIVNTKNANIVRHLVPQIQNALNRKFPQAQCVVRIFGQGPPREAPLEFRIYGVSIDKLRHYGEKIKAILLNDEQVLHAQTTITSGIPKLWLDVDRRETLTAGLTLKDIATKTYSSIQGVSGGSVLEELEEIPVTIRYPNDYRRKFYHIATMNVQGVPLNAIGRLEMQPTTNAITRYNHERCNIVRGYLYHDALPIEVTKRVMQKIRTLQLEEGYSISIGGDSEEKGKAVASLLRYIPVLMTLMLATLVLTFNRLSLTFIIGCVAILSVGFGLFSLWMFSYPLGFNPFLGIAGLIGIALNDTIVVLAGLHAIKGKANPQQIVDTVVHCTRHILSTTLTTIASFLPLLLFSGGTFWPPLAIVISGGIFGATTLSLIFVPCLFCIVYDVKDEVKE</sequence>
<feature type="transmembrane region" description="Helical" evidence="1">
    <location>
        <begin position="873"/>
        <end position="893"/>
    </location>
</feature>
<feature type="transmembrane region" description="Helical" evidence="1">
    <location>
        <begin position="12"/>
        <end position="30"/>
    </location>
</feature>
<keyword evidence="1" id="KW-1133">Transmembrane helix</keyword>
<accession>A0A5S9F2J6</accession>
<feature type="transmembrane region" description="Helical" evidence="1">
    <location>
        <begin position="522"/>
        <end position="540"/>
    </location>
</feature>
<protein>
    <submittedName>
        <fullName evidence="2">Acriflavin resistance protein</fullName>
    </submittedName>
</protein>
<feature type="transmembrane region" description="Helical" evidence="1">
    <location>
        <begin position="357"/>
        <end position="376"/>
    </location>
</feature>
<dbReference type="SUPFAM" id="SSF82866">
    <property type="entry name" value="Multidrug efflux transporter AcrB transmembrane domain"/>
    <property type="match status" value="2"/>
</dbReference>